<sequence>MEISKYGGRQEPALTAYMCEFVKTLRLADRNAEAAQAENIMEGLKNHKSEVFFLGRFGSGKSTMINALIRQKTLYTNIVPSTAVITKITAGDSVDEVVITFKDSKRPDEKLSVHDFFENYRAECGSEHKYEEVDYVTVYNKMPDENITYVDSPDLISMEIQDRSAKADVIVFVMNVMHMPNKDEHLYIHKNFERRCPNNVYFVVNWWNMVREEDEAVCKKIYFDELHDVFTDTDGRFDEELYRSRVFFVDAYTAECARTGIYKKGRRGDKFIETAVPPEDDAYTGIPDFEEALGEYLQSSELKKRKYQKYVQELTEIFRSAVKNIEKEILGLKSCLKKENSESAESTQSQQAEIKKLRECDSVFRYAFQEVCIEYRAVIRAGYDNFVSGVSQGWRKHFEGMEANFIGNAGEVDSAKLLEAVNSYIGEQEKNITFTVSENRNAFMKHFSSFATEYAEVLNELELSGQPWKDLVEEAIAPLTATECITEVIPDFTKENLDEADSYTMGMTYFTKKNQDIGALVLEYARNEAVKMLGYVRLGFLKLLENKFTAKMNDSCESFTKALKRQVILKEEQAADIQKMEQERETEVMKELAKLDNIKRKLTDSFNDFSRAAMGEGYTEGEILEPAEG</sequence>
<dbReference type="Pfam" id="PF00350">
    <property type="entry name" value="Dynamin_N"/>
    <property type="match status" value="1"/>
</dbReference>
<name>A0AB73T158_9FIRM</name>
<evidence type="ECO:0000256" key="4">
    <source>
        <dbReference type="ARBA" id="ARBA00023134"/>
    </source>
</evidence>
<keyword evidence="4" id="KW-0342">GTP-binding</keyword>
<dbReference type="PANTHER" id="PTHR10465:SF0">
    <property type="entry name" value="SARCALUMENIN"/>
    <property type="match status" value="1"/>
</dbReference>
<evidence type="ECO:0000313" key="8">
    <source>
        <dbReference type="Proteomes" id="UP000245412"/>
    </source>
</evidence>
<dbReference type="GO" id="GO:0008053">
    <property type="term" value="P:mitochondrial fusion"/>
    <property type="evidence" value="ECO:0007669"/>
    <property type="project" value="TreeGrafter"/>
</dbReference>
<dbReference type="InterPro" id="IPR045063">
    <property type="entry name" value="Dynamin_N"/>
</dbReference>
<dbReference type="PANTHER" id="PTHR10465">
    <property type="entry name" value="TRANSMEMBRANE GTPASE FZO1"/>
    <property type="match status" value="1"/>
</dbReference>
<evidence type="ECO:0000256" key="3">
    <source>
        <dbReference type="ARBA" id="ARBA00022801"/>
    </source>
</evidence>
<dbReference type="GO" id="GO:0003924">
    <property type="term" value="F:GTPase activity"/>
    <property type="evidence" value="ECO:0007669"/>
    <property type="project" value="InterPro"/>
</dbReference>
<evidence type="ECO:0000256" key="1">
    <source>
        <dbReference type="ARBA" id="ARBA00004370"/>
    </source>
</evidence>
<dbReference type="EMBL" id="QGGY01000011">
    <property type="protein sequence ID" value="PWJ73710.1"/>
    <property type="molecule type" value="Genomic_DNA"/>
</dbReference>
<comment type="caution">
    <text evidence="7">The sequence shown here is derived from an EMBL/GenBank/DDBJ whole genome shotgun (WGS) entry which is preliminary data.</text>
</comment>
<keyword evidence="5" id="KW-0472">Membrane</keyword>
<evidence type="ECO:0000256" key="2">
    <source>
        <dbReference type="ARBA" id="ARBA00022741"/>
    </source>
</evidence>
<protein>
    <submittedName>
        <fullName evidence="7">Dynamin family protein</fullName>
    </submittedName>
</protein>
<dbReference type="InterPro" id="IPR027094">
    <property type="entry name" value="Mitofusin_fam"/>
</dbReference>
<dbReference type="GO" id="GO:0005525">
    <property type="term" value="F:GTP binding"/>
    <property type="evidence" value="ECO:0007669"/>
    <property type="project" value="UniProtKB-KW"/>
</dbReference>
<dbReference type="RefSeq" id="WP_257497563.1">
    <property type="nucleotide sequence ID" value="NZ_JANKBI010000011.1"/>
</dbReference>
<evidence type="ECO:0000313" key="7">
    <source>
        <dbReference type="EMBL" id="PWJ73710.1"/>
    </source>
</evidence>
<organism evidence="7 8">
    <name type="scientific">Murimonas intestini</name>
    <dbReference type="NCBI Taxonomy" id="1337051"/>
    <lineage>
        <taxon>Bacteria</taxon>
        <taxon>Bacillati</taxon>
        <taxon>Bacillota</taxon>
        <taxon>Clostridia</taxon>
        <taxon>Lachnospirales</taxon>
        <taxon>Lachnospiraceae</taxon>
        <taxon>Murimonas</taxon>
    </lineage>
</organism>
<proteinExistence type="predicted"/>
<dbReference type="Gene3D" id="3.40.50.300">
    <property type="entry name" value="P-loop containing nucleotide triphosphate hydrolases"/>
    <property type="match status" value="1"/>
</dbReference>
<gene>
    <name evidence="7" type="ORF">C7383_11140</name>
</gene>
<evidence type="ECO:0000259" key="6">
    <source>
        <dbReference type="Pfam" id="PF00350"/>
    </source>
</evidence>
<reference evidence="7 8" key="1">
    <citation type="submission" date="2018-05" db="EMBL/GenBank/DDBJ databases">
        <authorList>
            <person name="Goeker M."/>
            <person name="Huntemann M."/>
            <person name="Clum A."/>
            <person name="Pillay M."/>
            <person name="Palaniappan K."/>
            <person name="Varghese N."/>
            <person name="Mikhailova N."/>
            <person name="Stamatis D."/>
            <person name="Reddy T."/>
            <person name="Daum C."/>
            <person name="Shapiro N."/>
            <person name="Ivanova N."/>
            <person name="Kyrpides N."/>
            <person name="Woyke T."/>
        </authorList>
    </citation>
    <scope>NUCLEOTIDE SEQUENCE [LARGE SCALE GENOMIC DNA]</scope>
    <source>
        <strain evidence="7 8">DSM 26524</strain>
    </source>
</reference>
<dbReference type="AlphaFoldDB" id="A0AB73T158"/>
<dbReference type="InterPro" id="IPR027417">
    <property type="entry name" value="P-loop_NTPase"/>
</dbReference>
<dbReference type="SUPFAM" id="SSF52540">
    <property type="entry name" value="P-loop containing nucleoside triphosphate hydrolases"/>
    <property type="match status" value="1"/>
</dbReference>
<evidence type="ECO:0000256" key="5">
    <source>
        <dbReference type="ARBA" id="ARBA00023136"/>
    </source>
</evidence>
<keyword evidence="8" id="KW-1185">Reference proteome</keyword>
<keyword evidence="2" id="KW-0547">Nucleotide-binding</keyword>
<accession>A0AB73T158</accession>
<dbReference type="Proteomes" id="UP000245412">
    <property type="component" value="Unassembled WGS sequence"/>
</dbReference>
<dbReference type="GO" id="GO:0016020">
    <property type="term" value="C:membrane"/>
    <property type="evidence" value="ECO:0007669"/>
    <property type="project" value="UniProtKB-SubCell"/>
</dbReference>
<keyword evidence="3" id="KW-0378">Hydrolase</keyword>
<comment type="subcellular location">
    <subcellularLocation>
        <location evidence="1">Membrane</location>
    </subcellularLocation>
</comment>
<feature type="domain" description="Dynamin N-terminal" evidence="6">
    <location>
        <begin position="51"/>
        <end position="198"/>
    </location>
</feature>